<dbReference type="PROSITE" id="PS00671">
    <property type="entry name" value="D_2_HYDROXYACID_DH_3"/>
    <property type="match status" value="1"/>
</dbReference>
<evidence type="ECO:0000259" key="5">
    <source>
        <dbReference type="Pfam" id="PF00389"/>
    </source>
</evidence>
<dbReference type="InterPro" id="IPR029753">
    <property type="entry name" value="D-isomer_DH_CS"/>
</dbReference>
<keyword evidence="3" id="KW-0520">NAD</keyword>
<dbReference type="InterPro" id="IPR036291">
    <property type="entry name" value="NAD(P)-bd_dom_sf"/>
</dbReference>
<protein>
    <submittedName>
        <fullName evidence="7">D-2-hydroxyacid dehydrogenase</fullName>
    </submittedName>
</protein>
<evidence type="ECO:0000256" key="4">
    <source>
        <dbReference type="RuleBase" id="RU003719"/>
    </source>
</evidence>
<feature type="domain" description="D-isomer specific 2-hydroxyacid dehydrogenase NAD-binding" evidence="6">
    <location>
        <begin position="109"/>
        <end position="289"/>
    </location>
</feature>
<evidence type="ECO:0000256" key="1">
    <source>
        <dbReference type="ARBA" id="ARBA00005854"/>
    </source>
</evidence>
<evidence type="ECO:0000259" key="6">
    <source>
        <dbReference type="Pfam" id="PF02826"/>
    </source>
</evidence>
<dbReference type="RefSeq" id="WP_244355351.1">
    <property type="nucleotide sequence ID" value="NZ_JAJNNZ010000002.1"/>
</dbReference>
<dbReference type="GO" id="GO:0016616">
    <property type="term" value="F:oxidoreductase activity, acting on the CH-OH group of donors, NAD or NADP as acceptor"/>
    <property type="evidence" value="ECO:0007669"/>
    <property type="project" value="InterPro"/>
</dbReference>
<dbReference type="SUPFAM" id="SSF52283">
    <property type="entry name" value="Formate/glycerate dehydrogenase catalytic domain-like"/>
    <property type="match status" value="1"/>
</dbReference>
<dbReference type="PANTHER" id="PTHR43761:SF1">
    <property type="entry name" value="D-ISOMER SPECIFIC 2-HYDROXYACID DEHYDROGENASE CATALYTIC DOMAIN-CONTAINING PROTEIN-RELATED"/>
    <property type="match status" value="1"/>
</dbReference>
<name>A0A9X1WBA4_9VIBR</name>
<dbReference type="CDD" id="cd12162">
    <property type="entry name" value="2-Hacid_dh_4"/>
    <property type="match status" value="1"/>
</dbReference>
<feature type="domain" description="D-isomer specific 2-hydroxyacid dehydrogenase catalytic" evidence="5">
    <location>
        <begin position="32"/>
        <end position="317"/>
    </location>
</feature>
<evidence type="ECO:0000256" key="2">
    <source>
        <dbReference type="ARBA" id="ARBA00023002"/>
    </source>
</evidence>
<dbReference type="InterPro" id="IPR050418">
    <property type="entry name" value="D-iso_2-hydroxyacid_DH_PdxB"/>
</dbReference>
<dbReference type="Gene3D" id="3.40.50.720">
    <property type="entry name" value="NAD(P)-binding Rossmann-like Domain"/>
    <property type="match status" value="2"/>
</dbReference>
<evidence type="ECO:0000256" key="3">
    <source>
        <dbReference type="ARBA" id="ARBA00023027"/>
    </source>
</evidence>
<reference evidence="7" key="1">
    <citation type="submission" date="2021-11" db="EMBL/GenBank/DDBJ databases">
        <title>Vibrio ZSDE26 sp. nov. and Vibrio ZSDZ34 sp. nov., isolated from coastal seawater in Qingdao.</title>
        <authorList>
            <person name="Zhang P."/>
        </authorList>
    </citation>
    <scope>NUCLEOTIDE SEQUENCE</scope>
    <source>
        <strain evidence="7">ZSDZ34</strain>
    </source>
</reference>
<dbReference type="Proteomes" id="UP001139488">
    <property type="component" value="Unassembled WGS sequence"/>
</dbReference>
<proteinExistence type="inferred from homology"/>
<dbReference type="InterPro" id="IPR006140">
    <property type="entry name" value="D-isomer_DH_NAD-bd"/>
</dbReference>
<dbReference type="AlphaFoldDB" id="A0A9X1WBA4"/>
<accession>A0A9X1WBA4</accession>
<dbReference type="EMBL" id="JAJNNZ010000002">
    <property type="protein sequence ID" value="MCJ2375968.1"/>
    <property type="molecule type" value="Genomic_DNA"/>
</dbReference>
<organism evidence="7 8">
    <name type="scientific">Vibrio gelatinilyticus</name>
    <dbReference type="NCBI Taxonomy" id="2893468"/>
    <lineage>
        <taxon>Bacteria</taxon>
        <taxon>Pseudomonadati</taxon>
        <taxon>Pseudomonadota</taxon>
        <taxon>Gammaproteobacteria</taxon>
        <taxon>Vibrionales</taxon>
        <taxon>Vibrionaceae</taxon>
        <taxon>Vibrio</taxon>
    </lineage>
</organism>
<comment type="similarity">
    <text evidence="1 4">Belongs to the D-isomer specific 2-hydroxyacid dehydrogenase family.</text>
</comment>
<evidence type="ECO:0000313" key="7">
    <source>
        <dbReference type="EMBL" id="MCJ2375968.1"/>
    </source>
</evidence>
<dbReference type="GO" id="GO:0051287">
    <property type="term" value="F:NAD binding"/>
    <property type="evidence" value="ECO:0007669"/>
    <property type="project" value="InterPro"/>
</dbReference>
<dbReference type="Pfam" id="PF00389">
    <property type="entry name" value="2-Hacid_dh"/>
    <property type="match status" value="1"/>
</dbReference>
<gene>
    <name evidence="7" type="ORF">LNL84_03885</name>
</gene>
<keyword evidence="2 4" id="KW-0560">Oxidoreductase</keyword>
<dbReference type="InterPro" id="IPR006139">
    <property type="entry name" value="D-isomer_2_OHA_DH_cat_dom"/>
</dbReference>
<sequence>MTAVKVVFLDRDTIPSHISIPDLAFPHQWVSYPESQPETVAERIRDADIVISNKVALTSDLLAQAPNVKHIAVAATGVNNVDLDYCQQQGISVSNIRGYANQSVPEHVIGLLFTLMRSIPAYHQDIRAGEWQRQNKFCFFTHPIRDIAGATLGIVGGGTLGQATAKLAKAIGMNVVFSERKFAVTCREGYMPFSQVLEQSDAIALLCPLTEQTHHLIDEQELKLMKSTSVLINTGRGGLVNESALVEALKSGDIAAAGVDVFTQEPADINNPLIAHMDLANLILTPHVAWGSDSSISTLCEILVANIEAYVNGEAYYQVV</sequence>
<keyword evidence="8" id="KW-1185">Reference proteome</keyword>
<comment type="caution">
    <text evidence="7">The sequence shown here is derived from an EMBL/GenBank/DDBJ whole genome shotgun (WGS) entry which is preliminary data.</text>
</comment>
<evidence type="ECO:0000313" key="8">
    <source>
        <dbReference type="Proteomes" id="UP001139488"/>
    </source>
</evidence>
<dbReference type="PANTHER" id="PTHR43761">
    <property type="entry name" value="D-ISOMER SPECIFIC 2-HYDROXYACID DEHYDROGENASE FAMILY PROTEIN (AFU_ORTHOLOGUE AFUA_1G13630)"/>
    <property type="match status" value="1"/>
</dbReference>
<dbReference type="SUPFAM" id="SSF51735">
    <property type="entry name" value="NAD(P)-binding Rossmann-fold domains"/>
    <property type="match status" value="1"/>
</dbReference>
<dbReference type="Pfam" id="PF02826">
    <property type="entry name" value="2-Hacid_dh_C"/>
    <property type="match status" value="1"/>
</dbReference>